<organism evidence="4 5">
    <name type="scientific">Allocatelliglobosispora scoriae</name>
    <dbReference type="NCBI Taxonomy" id="643052"/>
    <lineage>
        <taxon>Bacteria</taxon>
        <taxon>Bacillati</taxon>
        <taxon>Actinomycetota</taxon>
        <taxon>Actinomycetes</taxon>
        <taxon>Micromonosporales</taxon>
        <taxon>Micromonosporaceae</taxon>
        <taxon>Allocatelliglobosispora</taxon>
    </lineage>
</organism>
<dbReference type="NCBIfam" id="TIGR02258">
    <property type="entry name" value="2_5_ligase"/>
    <property type="match status" value="1"/>
</dbReference>
<dbReference type="SUPFAM" id="SSF55144">
    <property type="entry name" value="LigT-like"/>
    <property type="match status" value="1"/>
</dbReference>
<feature type="region of interest" description="Disordered" evidence="3">
    <location>
        <begin position="123"/>
        <end position="144"/>
    </location>
</feature>
<evidence type="ECO:0000313" key="5">
    <source>
        <dbReference type="Proteomes" id="UP000587527"/>
    </source>
</evidence>
<evidence type="ECO:0000256" key="2">
    <source>
        <dbReference type="HAMAP-Rule" id="MF_01940"/>
    </source>
</evidence>
<feature type="short sequence motif" description="HXTX 1" evidence="2">
    <location>
        <begin position="45"/>
        <end position="48"/>
    </location>
</feature>
<dbReference type="Pfam" id="PF13563">
    <property type="entry name" value="2_5_RNA_ligase2"/>
    <property type="match status" value="1"/>
</dbReference>
<feature type="short sequence motif" description="HXTX 2" evidence="2">
    <location>
        <begin position="136"/>
        <end position="139"/>
    </location>
</feature>
<gene>
    <name evidence="4" type="ORF">F4553_004735</name>
</gene>
<dbReference type="AlphaFoldDB" id="A0A841BV67"/>
<dbReference type="Gene3D" id="3.90.1140.10">
    <property type="entry name" value="Cyclic phosphodiesterase"/>
    <property type="match status" value="1"/>
</dbReference>
<accession>A0A841BV67</accession>
<dbReference type="HAMAP" id="MF_01940">
    <property type="entry name" value="RNA_CPDase"/>
    <property type="match status" value="1"/>
</dbReference>
<dbReference type="EMBL" id="JACHMN010000002">
    <property type="protein sequence ID" value="MBB5871356.1"/>
    <property type="molecule type" value="Genomic_DNA"/>
</dbReference>
<reference evidence="4 5" key="1">
    <citation type="submission" date="2020-08" db="EMBL/GenBank/DDBJ databases">
        <title>Sequencing the genomes of 1000 actinobacteria strains.</title>
        <authorList>
            <person name="Klenk H.-P."/>
        </authorList>
    </citation>
    <scope>NUCLEOTIDE SEQUENCE [LARGE SCALE GENOMIC DNA]</scope>
    <source>
        <strain evidence="4 5">DSM 45362</strain>
    </source>
</reference>
<comment type="caution">
    <text evidence="4">The sequence shown here is derived from an EMBL/GenBank/DDBJ whole genome shotgun (WGS) entry which is preliminary data.</text>
</comment>
<proteinExistence type="inferred from homology"/>
<evidence type="ECO:0000256" key="1">
    <source>
        <dbReference type="ARBA" id="ARBA00022801"/>
    </source>
</evidence>
<dbReference type="GO" id="GO:0016874">
    <property type="term" value="F:ligase activity"/>
    <property type="evidence" value="ECO:0007669"/>
    <property type="project" value="UniProtKB-KW"/>
</dbReference>
<dbReference type="Proteomes" id="UP000587527">
    <property type="component" value="Unassembled WGS sequence"/>
</dbReference>
<evidence type="ECO:0000256" key="3">
    <source>
        <dbReference type="SAM" id="MobiDB-lite"/>
    </source>
</evidence>
<dbReference type="PANTHER" id="PTHR35561">
    <property type="entry name" value="RNA 2',3'-CYCLIC PHOSPHODIESTERASE"/>
    <property type="match status" value="1"/>
</dbReference>
<keyword evidence="4" id="KW-0436">Ligase</keyword>
<feature type="active site" description="Proton acceptor" evidence="2">
    <location>
        <position position="136"/>
    </location>
</feature>
<comment type="catalytic activity">
    <reaction evidence="2">
        <text>a 3'-end 2',3'-cyclophospho-ribonucleotide-RNA + H2O = a 3'-end 2'-phospho-ribonucleotide-RNA + H(+)</text>
        <dbReference type="Rhea" id="RHEA:11828"/>
        <dbReference type="Rhea" id="RHEA-COMP:10464"/>
        <dbReference type="Rhea" id="RHEA-COMP:17353"/>
        <dbReference type="ChEBI" id="CHEBI:15377"/>
        <dbReference type="ChEBI" id="CHEBI:15378"/>
        <dbReference type="ChEBI" id="CHEBI:83064"/>
        <dbReference type="ChEBI" id="CHEBI:173113"/>
        <dbReference type="EC" id="3.1.4.58"/>
    </reaction>
</comment>
<dbReference type="RefSeq" id="WP_184839348.1">
    <property type="nucleotide sequence ID" value="NZ_JACHMN010000002.1"/>
</dbReference>
<name>A0A841BV67_9ACTN</name>
<feature type="active site" description="Proton donor" evidence="2">
    <location>
        <position position="45"/>
    </location>
</feature>
<dbReference type="GO" id="GO:0004113">
    <property type="term" value="F:2',3'-cyclic-nucleotide 3'-phosphodiesterase activity"/>
    <property type="evidence" value="ECO:0007669"/>
    <property type="project" value="InterPro"/>
</dbReference>
<dbReference type="GO" id="GO:0008664">
    <property type="term" value="F:RNA 2',3'-cyclic 3'-phosphodiesterase activity"/>
    <property type="evidence" value="ECO:0007669"/>
    <property type="project" value="UniProtKB-EC"/>
</dbReference>
<evidence type="ECO:0000313" key="4">
    <source>
        <dbReference type="EMBL" id="MBB5871356.1"/>
    </source>
</evidence>
<dbReference type="EC" id="3.1.4.58" evidence="2"/>
<keyword evidence="1 2" id="KW-0378">Hydrolase</keyword>
<protein>
    <recommendedName>
        <fullName evidence="2">RNA 2',3'-cyclic phosphodiesterase</fullName>
        <shortName evidence="2">RNA 2',3'-CPDase</shortName>
        <ecNumber evidence="2">3.1.4.58</ecNumber>
    </recommendedName>
</protein>
<comment type="function">
    <text evidence="2">Hydrolyzes RNA 2',3'-cyclic phosphodiester to an RNA 2'-phosphomonoester.</text>
</comment>
<dbReference type="InterPro" id="IPR009097">
    <property type="entry name" value="Cyclic_Pdiesterase"/>
</dbReference>
<dbReference type="PANTHER" id="PTHR35561:SF1">
    <property type="entry name" value="RNA 2',3'-CYCLIC PHOSPHODIESTERASE"/>
    <property type="match status" value="1"/>
</dbReference>
<dbReference type="InterPro" id="IPR004175">
    <property type="entry name" value="RNA_CPDase"/>
</dbReference>
<sequence>MRLFVAVYPPQELAADLSSLVETLALGRRAAEGAHVKLSPVEHWHVTVAFLGEVDDDRLPDVTEALEKALASWRVERAALPTLRLSGGGRFNQGASTVLWAGLHGDVASLTSLASAVSTQLKRAGLPTDPKPFRPHLTLGRPGDQLTSAEVESDLAKLGAHAGPSWTVDELVLVRSHLDPEPRYEQLTVLPLAA</sequence>
<keyword evidence="5" id="KW-1185">Reference proteome</keyword>
<comment type="similarity">
    <text evidence="2">Belongs to the 2H phosphoesterase superfamily. ThpR family.</text>
</comment>